<evidence type="ECO:0000313" key="4">
    <source>
        <dbReference type="Proteomes" id="UP001500212"/>
    </source>
</evidence>
<dbReference type="RefSeq" id="WP_345354148.1">
    <property type="nucleotide sequence ID" value="NZ_BAABHJ010000008.1"/>
</dbReference>
<evidence type="ECO:0000256" key="1">
    <source>
        <dbReference type="SAM" id="MobiDB-lite"/>
    </source>
</evidence>
<keyword evidence="2" id="KW-1133">Transmembrane helix</keyword>
<dbReference type="Proteomes" id="UP001500212">
    <property type="component" value="Unassembled WGS sequence"/>
</dbReference>
<evidence type="ECO:0008006" key="5">
    <source>
        <dbReference type="Google" id="ProtNLM"/>
    </source>
</evidence>
<feature type="transmembrane region" description="Helical" evidence="2">
    <location>
        <begin position="30"/>
        <end position="51"/>
    </location>
</feature>
<dbReference type="EMBL" id="BAABHJ010000008">
    <property type="protein sequence ID" value="GAA4608174.1"/>
    <property type="molecule type" value="Genomic_DNA"/>
</dbReference>
<name>A0ABP8THA6_9ACTN</name>
<organism evidence="3 4">
    <name type="scientific">Actinoallomurus liliacearum</name>
    <dbReference type="NCBI Taxonomy" id="1080073"/>
    <lineage>
        <taxon>Bacteria</taxon>
        <taxon>Bacillati</taxon>
        <taxon>Actinomycetota</taxon>
        <taxon>Actinomycetes</taxon>
        <taxon>Streptosporangiales</taxon>
        <taxon>Thermomonosporaceae</taxon>
        <taxon>Actinoallomurus</taxon>
    </lineage>
</organism>
<proteinExistence type="predicted"/>
<accession>A0ABP8THA6</accession>
<feature type="compositionally biased region" description="Polar residues" evidence="1">
    <location>
        <begin position="84"/>
        <end position="100"/>
    </location>
</feature>
<protein>
    <recommendedName>
        <fullName evidence="5">Translation initiation factor IF-2</fullName>
    </recommendedName>
</protein>
<comment type="caution">
    <text evidence="3">The sequence shown here is derived from an EMBL/GenBank/DDBJ whole genome shotgun (WGS) entry which is preliminary data.</text>
</comment>
<evidence type="ECO:0000256" key="2">
    <source>
        <dbReference type="SAM" id="Phobius"/>
    </source>
</evidence>
<feature type="region of interest" description="Disordered" evidence="1">
    <location>
        <begin position="59"/>
        <end position="160"/>
    </location>
</feature>
<gene>
    <name evidence="3" type="ORF">GCM10023195_31810</name>
</gene>
<reference evidence="4" key="1">
    <citation type="journal article" date="2019" name="Int. J. Syst. Evol. Microbiol.">
        <title>The Global Catalogue of Microorganisms (GCM) 10K type strain sequencing project: providing services to taxonomists for standard genome sequencing and annotation.</title>
        <authorList>
            <consortium name="The Broad Institute Genomics Platform"/>
            <consortium name="The Broad Institute Genome Sequencing Center for Infectious Disease"/>
            <person name="Wu L."/>
            <person name="Ma J."/>
        </authorList>
    </citation>
    <scope>NUCLEOTIDE SEQUENCE [LARGE SCALE GENOMIC DNA]</scope>
    <source>
        <strain evidence="4">JCM 17938</strain>
    </source>
</reference>
<keyword evidence="4" id="KW-1185">Reference proteome</keyword>
<evidence type="ECO:0000313" key="3">
    <source>
        <dbReference type="EMBL" id="GAA4608174.1"/>
    </source>
</evidence>
<feature type="compositionally biased region" description="Low complexity" evidence="1">
    <location>
        <begin position="107"/>
        <end position="142"/>
    </location>
</feature>
<keyword evidence="2" id="KW-0472">Membrane</keyword>
<keyword evidence="2" id="KW-0812">Transmembrane</keyword>
<sequence length="160" mass="15826">MNQATEVLEPDPVFVDPTGRRGRIMRRAGIALGCLVAGYLVLIGVGLATGARVPLTPWPQARPATSGHGHAAQLLMPRGGARSSLPTPGSTDPRSPSGPTRTGGASGSPKAGAAPAGTKPTPASATPTTGPTTSAPTATPATHGKGKGVGLTKSPHPKHS</sequence>